<sequence length="344" mass="39132">MASSNGGVPPGFRFHPTDEELLHYYLKKKVSFQKFDMEVIREVDLNKIEPWELQERCKIGTTPQNEWYFFSHKDRKYPTGSRTNRATNAGFWKATGRDKCIRNTFKKIGMRKTLVFYRGRAPHGQKTDWIMHEYRLEDADNNDPQGNSSEDGWVVCRVFKKKNLFKVGNDGGGGTAGGSIHIGSDPLNHTSSRATFMPRDNQYLLHPQQHHHHGLNYSHNIPNITLPPHYSQIQPQNFIPTHNNKPLDYHDFSEQSPIMVKQLMAASSTCESSANLGVTAATENCNEEQQHENHLNEWGMMDGLVTSSSQVNIGGGGNINPNDESSHINQLSLRSEMDFWAYGK</sequence>
<keyword evidence="2" id="KW-1185">Reference proteome</keyword>
<organism evidence="1 2">
    <name type="scientific">Catharanthus roseus</name>
    <name type="common">Madagascar periwinkle</name>
    <name type="synonym">Vinca rosea</name>
    <dbReference type="NCBI Taxonomy" id="4058"/>
    <lineage>
        <taxon>Eukaryota</taxon>
        <taxon>Viridiplantae</taxon>
        <taxon>Streptophyta</taxon>
        <taxon>Embryophyta</taxon>
        <taxon>Tracheophyta</taxon>
        <taxon>Spermatophyta</taxon>
        <taxon>Magnoliopsida</taxon>
        <taxon>eudicotyledons</taxon>
        <taxon>Gunneridae</taxon>
        <taxon>Pentapetalae</taxon>
        <taxon>asterids</taxon>
        <taxon>lamiids</taxon>
        <taxon>Gentianales</taxon>
        <taxon>Apocynaceae</taxon>
        <taxon>Rauvolfioideae</taxon>
        <taxon>Vinceae</taxon>
        <taxon>Catharanthinae</taxon>
        <taxon>Catharanthus</taxon>
    </lineage>
</organism>
<accession>A0ACC0AFR5</accession>
<dbReference type="Proteomes" id="UP001060085">
    <property type="component" value="Linkage Group LG06"/>
</dbReference>
<name>A0ACC0AFR5_CATRO</name>
<evidence type="ECO:0000313" key="1">
    <source>
        <dbReference type="EMBL" id="KAI5659464.1"/>
    </source>
</evidence>
<evidence type="ECO:0000313" key="2">
    <source>
        <dbReference type="Proteomes" id="UP001060085"/>
    </source>
</evidence>
<protein>
    <submittedName>
        <fullName evidence="1">Uncharacterized protein</fullName>
    </submittedName>
</protein>
<reference evidence="2" key="1">
    <citation type="journal article" date="2023" name="Nat. Plants">
        <title>Single-cell RNA sequencing provides a high-resolution roadmap for understanding the multicellular compartmentation of specialized metabolism.</title>
        <authorList>
            <person name="Sun S."/>
            <person name="Shen X."/>
            <person name="Li Y."/>
            <person name="Li Y."/>
            <person name="Wang S."/>
            <person name="Li R."/>
            <person name="Zhang H."/>
            <person name="Shen G."/>
            <person name="Guo B."/>
            <person name="Wei J."/>
            <person name="Xu J."/>
            <person name="St-Pierre B."/>
            <person name="Chen S."/>
            <person name="Sun C."/>
        </authorList>
    </citation>
    <scope>NUCLEOTIDE SEQUENCE [LARGE SCALE GENOMIC DNA]</scope>
</reference>
<gene>
    <name evidence="1" type="ORF">M9H77_28257</name>
</gene>
<comment type="caution">
    <text evidence="1">The sequence shown here is derived from an EMBL/GenBank/DDBJ whole genome shotgun (WGS) entry which is preliminary data.</text>
</comment>
<dbReference type="EMBL" id="CM044706">
    <property type="protein sequence ID" value="KAI5659464.1"/>
    <property type="molecule type" value="Genomic_DNA"/>
</dbReference>
<proteinExistence type="predicted"/>